<dbReference type="PROSITE" id="PS00237">
    <property type="entry name" value="G_PROTEIN_RECEP_F1_1"/>
    <property type="match status" value="1"/>
</dbReference>
<comment type="caution">
    <text evidence="11">The sequence shown here is derived from an EMBL/GenBank/DDBJ whole genome shotgun (WGS) entry which is preliminary data.</text>
</comment>
<evidence type="ECO:0000256" key="3">
    <source>
        <dbReference type="ARBA" id="ARBA00022989"/>
    </source>
</evidence>
<keyword evidence="7 8" id="KW-0807">Transducer</keyword>
<feature type="transmembrane region" description="Helical" evidence="9">
    <location>
        <begin position="202"/>
        <end position="226"/>
    </location>
</feature>
<evidence type="ECO:0000256" key="4">
    <source>
        <dbReference type="ARBA" id="ARBA00023040"/>
    </source>
</evidence>
<feature type="domain" description="G-protein coupled receptors family 1 profile" evidence="10">
    <location>
        <begin position="1"/>
        <end position="262"/>
    </location>
</feature>
<comment type="subcellular location">
    <subcellularLocation>
        <location evidence="1">Membrane</location>
        <topology evidence="1">Multi-pass membrane protein</topology>
    </subcellularLocation>
</comment>
<evidence type="ECO:0000259" key="10">
    <source>
        <dbReference type="PROSITE" id="PS50262"/>
    </source>
</evidence>
<feature type="transmembrane region" description="Helical" evidence="9">
    <location>
        <begin position="79"/>
        <end position="99"/>
    </location>
</feature>
<dbReference type="GO" id="GO:0004930">
    <property type="term" value="F:G protein-coupled receptor activity"/>
    <property type="evidence" value="ECO:0007669"/>
    <property type="project" value="UniProtKB-KW"/>
</dbReference>
<dbReference type="Pfam" id="PF00001">
    <property type="entry name" value="7tm_1"/>
    <property type="match status" value="1"/>
</dbReference>
<reference evidence="11 12" key="1">
    <citation type="journal article" date="2017" name="Nat. Ecol. Evol.">
        <title>Scallop genome provides insights into evolution of bilaterian karyotype and development.</title>
        <authorList>
            <person name="Wang S."/>
            <person name="Zhang J."/>
            <person name="Jiao W."/>
            <person name="Li J."/>
            <person name="Xun X."/>
            <person name="Sun Y."/>
            <person name="Guo X."/>
            <person name="Huan P."/>
            <person name="Dong B."/>
            <person name="Zhang L."/>
            <person name="Hu X."/>
            <person name="Sun X."/>
            <person name="Wang J."/>
            <person name="Zhao C."/>
            <person name="Wang Y."/>
            <person name="Wang D."/>
            <person name="Huang X."/>
            <person name="Wang R."/>
            <person name="Lv J."/>
            <person name="Li Y."/>
            <person name="Zhang Z."/>
            <person name="Liu B."/>
            <person name="Lu W."/>
            <person name="Hui Y."/>
            <person name="Liang J."/>
            <person name="Zhou Z."/>
            <person name="Hou R."/>
            <person name="Li X."/>
            <person name="Liu Y."/>
            <person name="Li H."/>
            <person name="Ning X."/>
            <person name="Lin Y."/>
            <person name="Zhao L."/>
            <person name="Xing Q."/>
            <person name="Dou J."/>
            <person name="Li Y."/>
            <person name="Mao J."/>
            <person name="Guo H."/>
            <person name="Dou H."/>
            <person name="Li T."/>
            <person name="Mu C."/>
            <person name="Jiang W."/>
            <person name="Fu Q."/>
            <person name="Fu X."/>
            <person name="Miao Y."/>
            <person name="Liu J."/>
            <person name="Yu Q."/>
            <person name="Li R."/>
            <person name="Liao H."/>
            <person name="Li X."/>
            <person name="Kong Y."/>
            <person name="Jiang Z."/>
            <person name="Chourrout D."/>
            <person name="Li R."/>
            <person name="Bao Z."/>
        </authorList>
    </citation>
    <scope>NUCLEOTIDE SEQUENCE [LARGE SCALE GENOMIC DNA]</scope>
    <source>
        <strain evidence="11 12">PY_sf001</strain>
    </source>
</reference>
<keyword evidence="5 9" id="KW-0472">Membrane</keyword>
<dbReference type="PRINTS" id="PR00237">
    <property type="entry name" value="GPCRRHODOPSN"/>
</dbReference>
<gene>
    <name evidence="11" type="ORF">KP79_PYT08795</name>
</gene>
<dbReference type="Proteomes" id="UP000242188">
    <property type="component" value="Unassembled WGS sequence"/>
</dbReference>
<evidence type="ECO:0000313" key="12">
    <source>
        <dbReference type="Proteomes" id="UP000242188"/>
    </source>
</evidence>
<feature type="transmembrane region" description="Helical" evidence="9">
    <location>
        <begin position="7"/>
        <end position="28"/>
    </location>
</feature>
<dbReference type="GO" id="GO:0005886">
    <property type="term" value="C:plasma membrane"/>
    <property type="evidence" value="ECO:0007669"/>
    <property type="project" value="TreeGrafter"/>
</dbReference>
<dbReference type="PANTHER" id="PTHR45695">
    <property type="entry name" value="LEUCOKININ RECEPTOR-RELATED"/>
    <property type="match status" value="1"/>
</dbReference>
<dbReference type="InterPro" id="IPR000276">
    <property type="entry name" value="GPCR_Rhodpsn"/>
</dbReference>
<dbReference type="EMBL" id="NEDP02003758">
    <property type="protein sequence ID" value="OWF47870.1"/>
    <property type="molecule type" value="Genomic_DNA"/>
</dbReference>
<feature type="transmembrane region" description="Helical" evidence="9">
    <location>
        <begin position="40"/>
        <end position="58"/>
    </location>
</feature>
<dbReference type="Gene3D" id="1.20.1070.10">
    <property type="entry name" value="Rhodopsin 7-helix transmembrane proteins"/>
    <property type="match status" value="1"/>
</dbReference>
<protein>
    <submittedName>
        <fullName evidence="11">Orexin receptor type 2</fullName>
    </submittedName>
</protein>
<dbReference type="SUPFAM" id="SSF81321">
    <property type="entry name" value="Family A G protein-coupled receptor-like"/>
    <property type="match status" value="1"/>
</dbReference>
<dbReference type="PANTHER" id="PTHR45695:SF15">
    <property type="entry name" value="OPSIN RH2"/>
    <property type="match status" value="1"/>
</dbReference>
<proteinExistence type="inferred from homology"/>
<dbReference type="OrthoDB" id="2132067at2759"/>
<evidence type="ECO:0000256" key="1">
    <source>
        <dbReference type="ARBA" id="ARBA00004141"/>
    </source>
</evidence>
<evidence type="ECO:0000256" key="9">
    <source>
        <dbReference type="SAM" id="Phobius"/>
    </source>
</evidence>
<evidence type="ECO:0000256" key="2">
    <source>
        <dbReference type="ARBA" id="ARBA00022692"/>
    </source>
</evidence>
<evidence type="ECO:0000256" key="6">
    <source>
        <dbReference type="ARBA" id="ARBA00023170"/>
    </source>
</evidence>
<accession>A0A210QGI3</accession>
<keyword evidence="2 8" id="KW-0812">Transmembrane</keyword>
<keyword evidence="6 8" id="KW-0675">Receptor</keyword>
<name>A0A210QGI3_MIZYE</name>
<dbReference type="InterPro" id="IPR017452">
    <property type="entry name" value="GPCR_Rhodpsn_7TM"/>
</dbReference>
<dbReference type="PROSITE" id="PS50262">
    <property type="entry name" value="G_PROTEIN_RECEP_F1_2"/>
    <property type="match status" value="1"/>
</dbReference>
<evidence type="ECO:0000313" key="11">
    <source>
        <dbReference type="EMBL" id="OWF47870.1"/>
    </source>
</evidence>
<comment type="similarity">
    <text evidence="8">Belongs to the G-protein coupled receptor 1 family.</text>
</comment>
<keyword evidence="3 9" id="KW-1133">Transmembrane helix</keyword>
<evidence type="ECO:0000256" key="8">
    <source>
        <dbReference type="RuleBase" id="RU000688"/>
    </source>
</evidence>
<keyword evidence="4 8" id="KW-0297">G-protein coupled receptor</keyword>
<dbReference type="AlphaFoldDB" id="A0A210QGI3"/>
<evidence type="ECO:0000256" key="7">
    <source>
        <dbReference type="ARBA" id="ARBA00023224"/>
    </source>
</evidence>
<evidence type="ECO:0000256" key="5">
    <source>
        <dbReference type="ARBA" id="ARBA00023136"/>
    </source>
</evidence>
<feature type="transmembrane region" description="Helical" evidence="9">
    <location>
        <begin position="127"/>
        <end position="150"/>
    </location>
</feature>
<organism evidence="11 12">
    <name type="scientific">Mizuhopecten yessoensis</name>
    <name type="common">Japanese scallop</name>
    <name type="synonym">Patinopecten yessoensis</name>
    <dbReference type="NCBI Taxonomy" id="6573"/>
    <lineage>
        <taxon>Eukaryota</taxon>
        <taxon>Metazoa</taxon>
        <taxon>Spiralia</taxon>
        <taxon>Lophotrochozoa</taxon>
        <taxon>Mollusca</taxon>
        <taxon>Bivalvia</taxon>
        <taxon>Autobranchia</taxon>
        <taxon>Pteriomorphia</taxon>
        <taxon>Pectinida</taxon>
        <taxon>Pectinoidea</taxon>
        <taxon>Pectinidae</taxon>
        <taxon>Mizuhopecten</taxon>
    </lineage>
</organism>
<keyword evidence="12" id="KW-1185">Reference proteome</keyword>
<sequence length="335" mass="37899">MLNADYNLLYCTSAFPLPQFAGFFTFTWRLGEVMCKGVHYVQNVSAICSVTTLTAMSLERYYAILHPVRAKYVCTVGRAKRLICILWVAAFVLAAPIIAGREHMEIQGIHRKATWCKKNFQSLGLSILYEVFMLLVIFIIPVIVMSFAYINICKELWNIASQQHCPCPSKGELSKTNSGCSEMVTVTTPRKSKDDNKSKKQVIKMLVAIIIIFIVCWAPLLINNVLVGFKLLPDLNINHHKHIREALHIMAYSNSCVNPVVYTFMSRNFKETFKQTLCGCLRKPRRYRKNTLEAGTSLQNGKTYNTCINGETSVIVNRNAVELSNCRYGTNAESV</sequence>